<dbReference type="EMBL" id="BDIP01005547">
    <property type="protein sequence ID" value="GIQ89891.1"/>
    <property type="molecule type" value="Genomic_DNA"/>
</dbReference>
<dbReference type="Gene3D" id="1.10.287.1490">
    <property type="match status" value="1"/>
</dbReference>
<keyword evidence="3" id="KW-1185">Reference proteome</keyword>
<feature type="compositionally biased region" description="Polar residues" evidence="1">
    <location>
        <begin position="1"/>
        <end position="10"/>
    </location>
</feature>
<name>A0A9K3GPK3_9EUKA</name>
<organism evidence="2 3">
    <name type="scientific">Kipferlia bialata</name>
    <dbReference type="NCBI Taxonomy" id="797122"/>
    <lineage>
        <taxon>Eukaryota</taxon>
        <taxon>Metamonada</taxon>
        <taxon>Carpediemonas-like organisms</taxon>
        <taxon>Kipferlia</taxon>
    </lineage>
</organism>
<evidence type="ECO:0000313" key="3">
    <source>
        <dbReference type="Proteomes" id="UP000265618"/>
    </source>
</evidence>
<comment type="caution">
    <text evidence="2">The sequence shown here is derived from an EMBL/GenBank/DDBJ whole genome shotgun (WGS) entry which is preliminary data.</text>
</comment>
<protein>
    <submittedName>
        <fullName evidence="2">Uncharacterized protein</fullName>
    </submittedName>
</protein>
<evidence type="ECO:0000313" key="2">
    <source>
        <dbReference type="EMBL" id="GIQ89891.1"/>
    </source>
</evidence>
<feature type="region of interest" description="Disordered" evidence="1">
    <location>
        <begin position="1"/>
        <end position="32"/>
    </location>
</feature>
<dbReference type="Proteomes" id="UP000265618">
    <property type="component" value="Unassembled WGS sequence"/>
</dbReference>
<dbReference type="AlphaFoldDB" id="A0A9K3GPK3"/>
<dbReference type="SUPFAM" id="SSF57997">
    <property type="entry name" value="Tropomyosin"/>
    <property type="match status" value="1"/>
</dbReference>
<proteinExistence type="predicted"/>
<accession>A0A9K3GPK3</accession>
<reference evidence="2 3" key="1">
    <citation type="journal article" date="2018" name="PLoS ONE">
        <title>The draft genome of Kipferlia bialata reveals reductive genome evolution in fornicate parasites.</title>
        <authorList>
            <person name="Tanifuji G."/>
            <person name="Takabayashi S."/>
            <person name="Kume K."/>
            <person name="Takagi M."/>
            <person name="Nakayama T."/>
            <person name="Kamikawa R."/>
            <person name="Inagaki Y."/>
            <person name="Hashimoto T."/>
        </authorList>
    </citation>
    <scope>NUCLEOTIDE SEQUENCE [LARGE SCALE GENOMIC DNA]</scope>
    <source>
        <strain evidence="2">NY0173</strain>
    </source>
</reference>
<feature type="non-terminal residue" evidence="2">
    <location>
        <position position="226"/>
    </location>
</feature>
<evidence type="ECO:0000256" key="1">
    <source>
        <dbReference type="SAM" id="MobiDB-lite"/>
    </source>
</evidence>
<sequence length="226" mass="24031">AQTCIDTVSKQVAGGATGPRGSGSPRKGGDASFDQITAVQGDLVALQSRFEANAERLGQLEAKVGHVSESLESYSAMQSKEESVYATTNQIKQVKELISDLSARCDTEDFRHRTLSDSVHETQEQLSQAEAGLASVSAVFGTYARQLARDKQDPTVSSLDPGLPIPIPSVTVGQEYTLPTEGVRCLVRAIAKAQTSQQSTDARVASLEESLSVVSRDSRATLSDLS</sequence>
<gene>
    <name evidence="2" type="ORF">KIPB_012496</name>
</gene>
<feature type="non-terminal residue" evidence="2">
    <location>
        <position position="1"/>
    </location>
</feature>